<evidence type="ECO:0000256" key="11">
    <source>
        <dbReference type="SAM" id="MobiDB-lite"/>
    </source>
</evidence>
<evidence type="ECO:0000256" key="7">
    <source>
        <dbReference type="ARBA" id="ARBA00023180"/>
    </source>
</evidence>
<sequence>MTIIFSLPHVTSTFFSLPDAEGPGPRQQLHVSEAGMVPRPGSAALPRAGRHPQPEHPPEQLRAFIQEHFQAGGQELQPWTPEDWKDSPQFLQKILDPKLRAWGGQLHELWKRLGKKVKPEVLSHPEQFSLIYAAHPFIVPGGRFTEFYYWDSYWVMEGLLLSEMPQTVKGMLQNFLELVRIYGHVPNGARVYYLQRSQPPLLTLMMDRYVSHTNDTAFLRDSIGTLALELDFWTQNRTVSVSSGGKSYVLNHYAVPYGGPRPESYSKDAELANTLPEGDRETLWAELKAGAESGWDFSSRWLVGGPNPKLLSSTRTSKFVPVDLNAFLCQAEELMSNFYSSLGNSVQATKYRNMWQQRLAAMKAILWDEEKGAWFDYDLENRKKNLEFYPSNLTPLWSGCFSDPNVVDKVLKYLEDSQILTYQYGIPTSLQNTGQQWDFPNAWAPLQDLVIRGLAKSPSPRAQEVAFQLAQNWVRTNFEVYSRDSAMYEKYDISNGGQPGGGGEYEVQEGFGWTNGVVLMLLERYGDRLSSGSQTVFLQPHCLVAALLLSLLLGPLPQ</sequence>
<dbReference type="PROSITE" id="PS00927">
    <property type="entry name" value="TREHALASE_1"/>
    <property type="match status" value="1"/>
</dbReference>
<comment type="similarity">
    <text evidence="2 10">Belongs to the glycosyl hydrolase 37 family.</text>
</comment>
<evidence type="ECO:0000256" key="9">
    <source>
        <dbReference type="ARBA" id="ARBA00057606"/>
    </source>
</evidence>
<evidence type="ECO:0000313" key="13">
    <source>
        <dbReference type="Proteomes" id="UP000645828"/>
    </source>
</evidence>
<dbReference type="Gene3D" id="1.50.10.10">
    <property type="match status" value="1"/>
</dbReference>
<dbReference type="PRINTS" id="PR00744">
    <property type="entry name" value="GLHYDRLASE37"/>
</dbReference>
<proteinExistence type="inferred from homology"/>
<evidence type="ECO:0000256" key="10">
    <source>
        <dbReference type="RuleBase" id="RU361180"/>
    </source>
</evidence>
<dbReference type="GO" id="GO:0005993">
    <property type="term" value="P:trehalose catabolic process"/>
    <property type="evidence" value="ECO:0007669"/>
    <property type="project" value="TreeGrafter"/>
</dbReference>
<dbReference type="Pfam" id="PF01204">
    <property type="entry name" value="Trehalase"/>
    <property type="match status" value="1"/>
</dbReference>
<feature type="region of interest" description="Disordered" evidence="11">
    <location>
        <begin position="37"/>
        <end position="57"/>
    </location>
</feature>
<evidence type="ECO:0000256" key="6">
    <source>
        <dbReference type="ARBA" id="ARBA00022801"/>
    </source>
</evidence>
<keyword evidence="6 10" id="KW-0378">Hydrolase</keyword>
<keyword evidence="8 10" id="KW-0326">Glycosidase</keyword>
<evidence type="ECO:0000256" key="2">
    <source>
        <dbReference type="ARBA" id="ARBA00005615"/>
    </source>
</evidence>
<dbReference type="EMBL" id="CAJHUB010000769">
    <property type="protein sequence ID" value="CAD7690035.1"/>
    <property type="molecule type" value="Genomic_DNA"/>
</dbReference>
<dbReference type="InterPro" id="IPR001661">
    <property type="entry name" value="Glyco_hydro_37"/>
</dbReference>
<accession>A0A811ZMV3</accession>
<dbReference type="GO" id="GO:0004555">
    <property type="term" value="F:alpha,alpha-trehalase activity"/>
    <property type="evidence" value="ECO:0007669"/>
    <property type="project" value="UniProtKB-EC"/>
</dbReference>
<evidence type="ECO:0000256" key="1">
    <source>
        <dbReference type="ARBA" id="ARBA00001576"/>
    </source>
</evidence>
<dbReference type="PANTHER" id="PTHR23403">
    <property type="entry name" value="TREHALASE"/>
    <property type="match status" value="1"/>
</dbReference>
<dbReference type="SUPFAM" id="SSF48208">
    <property type="entry name" value="Six-hairpin glycosidases"/>
    <property type="match status" value="1"/>
</dbReference>
<evidence type="ECO:0000313" key="12">
    <source>
        <dbReference type="EMBL" id="CAD7690035.1"/>
    </source>
</evidence>
<evidence type="ECO:0000256" key="8">
    <source>
        <dbReference type="ARBA" id="ARBA00023295"/>
    </source>
</evidence>
<reference evidence="12" key="1">
    <citation type="submission" date="2020-12" db="EMBL/GenBank/DDBJ databases">
        <authorList>
            <consortium name="Molecular Ecology Group"/>
        </authorList>
    </citation>
    <scope>NUCLEOTIDE SEQUENCE</scope>
    <source>
        <strain evidence="12">TBG_1078</strain>
    </source>
</reference>
<evidence type="ECO:0000256" key="4">
    <source>
        <dbReference type="ARBA" id="ARBA00019905"/>
    </source>
</evidence>
<evidence type="ECO:0000256" key="5">
    <source>
        <dbReference type="ARBA" id="ARBA00022729"/>
    </source>
</evidence>
<dbReference type="Proteomes" id="UP000645828">
    <property type="component" value="Unassembled WGS sequence"/>
</dbReference>
<name>A0A811ZMV3_NYCPR</name>
<dbReference type="EC" id="3.2.1.28" evidence="3 10"/>
<comment type="function">
    <text evidence="9">Intestinal trehalase is probably involved in the hydrolysis of ingested trehalose.</text>
</comment>
<gene>
    <name evidence="12" type="ORF">NYPRO_LOCUS22829</name>
</gene>
<dbReference type="InterPro" id="IPR018232">
    <property type="entry name" value="Glyco_hydro_37_CS"/>
</dbReference>
<keyword evidence="13" id="KW-1185">Reference proteome</keyword>
<protein>
    <recommendedName>
        <fullName evidence="4 10">Trehalase</fullName>
        <ecNumber evidence="3 10">3.2.1.28</ecNumber>
    </recommendedName>
    <alternativeName>
        <fullName evidence="10">Alpha-trehalose glucohydrolase</fullName>
    </alternativeName>
</protein>
<comment type="caution">
    <text evidence="12">The sequence shown here is derived from an EMBL/GenBank/DDBJ whole genome shotgun (WGS) entry which is preliminary data.</text>
</comment>
<evidence type="ECO:0000256" key="3">
    <source>
        <dbReference type="ARBA" id="ARBA00012757"/>
    </source>
</evidence>
<organism evidence="12 13">
    <name type="scientific">Nyctereutes procyonoides</name>
    <name type="common">Raccoon dog</name>
    <name type="synonym">Canis procyonoides</name>
    <dbReference type="NCBI Taxonomy" id="34880"/>
    <lineage>
        <taxon>Eukaryota</taxon>
        <taxon>Metazoa</taxon>
        <taxon>Chordata</taxon>
        <taxon>Craniata</taxon>
        <taxon>Vertebrata</taxon>
        <taxon>Euteleostomi</taxon>
        <taxon>Mammalia</taxon>
        <taxon>Eutheria</taxon>
        <taxon>Laurasiatheria</taxon>
        <taxon>Carnivora</taxon>
        <taxon>Caniformia</taxon>
        <taxon>Canidae</taxon>
        <taxon>Nyctereutes</taxon>
    </lineage>
</organism>
<dbReference type="PANTHER" id="PTHR23403:SF1">
    <property type="entry name" value="TREHALASE"/>
    <property type="match status" value="1"/>
</dbReference>
<dbReference type="AlphaFoldDB" id="A0A811ZMV3"/>
<dbReference type="InterPro" id="IPR012341">
    <property type="entry name" value="6hp_glycosidase-like_sf"/>
</dbReference>
<comment type="catalytic activity">
    <reaction evidence="1 10">
        <text>alpha,alpha-trehalose + H2O = alpha-D-glucose + beta-D-glucose</text>
        <dbReference type="Rhea" id="RHEA:32675"/>
        <dbReference type="ChEBI" id="CHEBI:15377"/>
        <dbReference type="ChEBI" id="CHEBI:15903"/>
        <dbReference type="ChEBI" id="CHEBI:16551"/>
        <dbReference type="ChEBI" id="CHEBI:17925"/>
        <dbReference type="EC" id="3.2.1.28"/>
    </reaction>
</comment>
<keyword evidence="5" id="KW-0732">Signal</keyword>
<dbReference type="PROSITE" id="PS00928">
    <property type="entry name" value="TREHALASE_2"/>
    <property type="match status" value="1"/>
</dbReference>
<keyword evidence="7" id="KW-0325">Glycoprotein</keyword>
<dbReference type="FunFam" id="1.50.10.10:FF:000034">
    <property type="entry name" value="Trehalase"/>
    <property type="match status" value="1"/>
</dbReference>
<dbReference type="InterPro" id="IPR008928">
    <property type="entry name" value="6-hairpin_glycosidase_sf"/>
</dbReference>